<protein>
    <submittedName>
        <fullName evidence="1">Uncharacterized protein</fullName>
    </submittedName>
</protein>
<evidence type="ECO:0000313" key="1">
    <source>
        <dbReference type="EMBL" id="PHM74993.1"/>
    </source>
</evidence>
<comment type="caution">
    <text evidence="1">The sequence shown here is derived from an EMBL/GenBank/DDBJ whole genome shotgun (WGS) entry which is preliminary data.</text>
</comment>
<dbReference type="AlphaFoldDB" id="A0A2D0LH99"/>
<gene>
    <name evidence="1" type="ORF">Xkoz_00001</name>
</gene>
<dbReference type="Proteomes" id="UP000221101">
    <property type="component" value="Unassembled WGS sequence"/>
</dbReference>
<dbReference type="EMBL" id="NJCX01000001">
    <property type="protein sequence ID" value="PHM74993.1"/>
    <property type="molecule type" value="Genomic_DNA"/>
</dbReference>
<dbReference type="AntiFam" id="ANF00178">
    <property type="entry name" value="Shadow ORF (opposite dhbF)"/>
</dbReference>
<organism evidence="1 2">
    <name type="scientific">Xenorhabdus kozodoii</name>
    <dbReference type="NCBI Taxonomy" id="351676"/>
    <lineage>
        <taxon>Bacteria</taxon>
        <taxon>Pseudomonadati</taxon>
        <taxon>Pseudomonadota</taxon>
        <taxon>Gammaproteobacteria</taxon>
        <taxon>Enterobacterales</taxon>
        <taxon>Morganellaceae</taxon>
        <taxon>Xenorhabdus</taxon>
    </lineage>
</organism>
<proteinExistence type="predicted"/>
<accession>A0A2D0LH99</accession>
<evidence type="ECO:0000313" key="2">
    <source>
        <dbReference type="Proteomes" id="UP000221101"/>
    </source>
</evidence>
<name>A0A2D0LH99_9GAMM</name>
<sequence length="125" mass="14372">MPAQFKEIVMASYLLQTQQGLPNGGQDLFSFSLRRFIVTADDSALIWRRQCLAIQLAIGRERERIQHDKCPRQHMFHQAGTQLLTQVGWIECHARLWDQVSHQPLITGFFCAGDDDGITDAFTRR</sequence>
<keyword evidence="2" id="KW-1185">Reference proteome</keyword>
<reference evidence="1 2" key="1">
    <citation type="journal article" date="2017" name="Nat. Microbiol.">
        <title>Natural product diversity associated with the nematode symbionts Photorhabdus and Xenorhabdus.</title>
        <authorList>
            <person name="Tobias N.J."/>
            <person name="Wolff H."/>
            <person name="Djahanschiri B."/>
            <person name="Grundmann F."/>
            <person name="Kronenwerth M."/>
            <person name="Shi Y.M."/>
            <person name="Simonyi S."/>
            <person name="Grun P."/>
            <person name="Shapiro-Ilan D."/>
            <person name="Pidot S.J."/>
            <person name="Stinear T.P."/>
            <person name="Ebersberger I."/>
            <person name="Bode H.B."/>
        </authorList>
    </citation>
    <scope>NUCLEOTIDE SEQUENCE [LARGE SCALE GENOMIC DNA]</scope>
    <source>
        <strain evidence="1 2">DSM 17907</strain>
    </source>
</reference>